<evidence type="ECO:0000256" key="6">
    <source>
        <dbReference type="RuleBase" id="RU000416"/>
    </source>
</evidence>
<dbReference type="EC" id="2.1.1.37" evidence="7"/>
<evidence type="ECO:0000256" key="7">
    <source>
        <dbReference type="RuleBase" id="RU000417"/>
    </source>
</evidence>
<dbReference type="SUPFAM" id="SSF53335">
    <property type="entry name" value="S-adenosyl-L-methionine-dependent methyltransferases"/>
    <property type="match status" value="1"/>
</dbReference>
<dbReference type="PROSITE" id="PS51679">
    <property type="entry name" value="SAM_MT_C5"/>
    <property type="match status" value="1"/>
</dbReference>
<proteinExistence type="inferred from homology"/>
<dbReference type="InterPro" id="IPR001525">
    <property type="entry name" value="C5_MeTfrase"/>
</dbReference>
<evidence type="ECO:0000256" key="3">
    <source>
        <dbReference type="ARBA" id="ARBA00022691"/>
    </source>
</evidence>
<comment type="caution">
    <text evidence="8">The sequence shown here is derived from an EMBL/GenBank/DDBJ whole genome shotgun (WGS) entry which is preliminary data.</text>
</comment>
<evidence type="ECO:0000256" key="4">
    <source>
        <dbReference type="ARBA" id="ARBA00022747"/>
    </source>
</evidence>
<dbReference type="Gene3D" id="3.40.50.150">
    <property type="entry name" value="Vaccinia Virus protein VP39"/>
    <property type="match status" value="1"/>
</dbReference>
<protein>
    <recommendedName>
        <fullName evidence="7">Cytosine-specific methyltransferase</fullName>
        <ecNumber evidence="7">2.1.1.37</ecNumber>
    </recommendedName>
</protein>
<keyword evidence="2 5" id="KW-0808">Transferase</keyword>
<comment type="similarity">
    <text evidence="5 6">Belongs to the class I-like SAM-binding methyltransferase superfamily. C5-methyltransferase family.</text>
</comment>
<dbReference type="Gene3D" id="3.90.120.10">
    <property type="entry name" value="DNA Methylase, subunit A, domain 2"/>
    <property type="match status" value="1"/>
</dbReference>
<evidence type="ECO:0000313" key="8">
    <source>
        <dbReference type="EMBL" id="PWE84697.1"/>
    </source>
</evidence>
<dbReference type="EMBL" id="JRFS01000002">
    <property type="protein sequence ID" value="PWE84697.1"/>
    <property type="molecule type" value="Genomic_DNA"/>
</dbReference>
<evidence type="ECO:0000256" key="2">
    <source>
        <dbReference type="ARBA" id="ARBA00022679"/>
    </source>
</evidence>
<dbReference type="PANTHER" id="PTHR10629">
    <property type="entry name" value="CYTOSINE-SPECIFIC METHYLTRANSFERASE"/>
    <property type="match status" value="1"/>
</dbReference>
<dbReference type="Pfam" id="PF00145">
    <property type="entry name" value="DNA_methylase"/>
    <property type="match status" value="2"/>
</dbReference>
<dbReference type="PRINTS" id="PR00105">
    <property type="entry name" value="C5METTRFRASE"/>
</dbReference>
<keyword evidence="1 5" id="KW-0489">Methyltransferase</keyword>
<sequence>MNENGLNYIDLFAGAGGLSEGFIQSGYRPVAHVEMNEHAAKTIETRIAYYYLKDNGKIKSYYDYEKGKITREQLLEKIPKEELKTVINQEMSESTIKGIFNTIDDIKREKEIDKIDVIIGGPPCQAYSLVGRAQSSHMIVPMEDDPRNELYKMYVQFLKKYKPRMFVFENVAGIKTARGGAAFKNLQTYMKRVGYEIDYHELNAQDFGVLQSRKRVIIVGWLKGTGYEYPSFDVIHSKAEVWDLLNDLPVLKPGEEAIEHTMTDMRRLKKYVKDNDIRVKSDVLTGHIARPHTAQDIEIYKRTIDMWFENEQHERLKYDDLPEDLKTHKNRTSFVDRFKVVEGDMDHCHTILAHLSKDGHYFIHPDIEQHRSITVREAARIQSFPDNYYFEGPRTAQFVQVGNAVPPMMAKVIADKIKEQLRK</sequence>
<dbReference type="PANTHER" id="PTHR10629:SF52">
    <property type="entry name" value="DNA (CYTOSINE-5)-METHYLTRANSFERASE 1"/>
    <property type="match status" value="1"/>
</dbReference>
<organism evidence="8 9">
    <name type="scientific">Agathobacter rectalis</name>
    <dbReference type="NCBI Taxonomy" id="39491"/>
    <lineage>
        <taxon>Bacteria</taxon>
        <taxon>Bacillati</taxon>
        <taxon>Bacillota</taxon>
        <taxon>Clostridia</taxon>
        <taxon>Lachnospirales</taxon>
        <taxon>Lachnospiraceae</taxon>
        <taxon>Agathobacter</taxon>
    </lineage>
</organism>
<dbReference type="GO" id="GO:0009307">
    <property type="term" value="P:DNA restriction-modification system"/>
    <property type="evidence" value="ECO:0007669"/>
    <property type="project" value="UniProtKB-KW"/>
</dbReference>
<dbReference type="InterPro" id="IPR018117">
    <property type="entry name" value="C5_DNA_meth_AS"/>
</dbReference>
<comment type="catalytic activity">
    <reaction evidence="7">
        <text>a 2'-deoxycytidine in DNA + S-adenosyl-L-methionine = a 5-methyl-2'-deoxycytidine in DNA + S-adenosyl-L-homocysteine + H(+)</text>
        <dbReference type="Rhea" id="RHEA:13681"/>
        <dbReference type="Rhea" id="RHEA-COMP:11369"/>
        <dbReference type="Rhea" id="RHEA-COMP:11370"/>
        <dbReference type="ChEBI" id="CHEBI:15378"/>
        <dbReference type="ChEBI" id="CHEBI:57856"/>
        <dbReference type="ChEBI" id="CHEBI:59789"/>
        <dbReference type="ChEBI" id="CHEBI:85452"/>
        <dbReference type="ChEBI" id="CHEBI:85454"/>
        <dbReference type="EC" id="2.1.1.37"/>
    </reaction>
</comment>
<feature type="active site" evidence="5">
    <location>
        <position position="124"/>
    </location>
</feature>
<dbReference type="PROSITE" id="PS00094">
    <property type="entry name" value="C5_MTASE_1"/>
    <property type="match status" value="1"/>
</dbReference>
<reference evidence="8 9" key="1">
    <citation type="submission" date="2014-09" db="EMBL/GenBank/DDBJ databases">
        <title>Butyrate-producing bacteria isolated from human gut.</title>
        <authorList>
            <person name="Zhang Q."/>
            <person name="Zhao L."/>
        </authorList>
    </citation>
    <scope>NUCLEOTIDE SEQUENCE [LARGE SCALE GENOMIC DNA]</scope>
    <source>
        <strain evidence="8 9">R22</strain>
    </source>
</reference>
<evidence type="ECO:0000256" key="5">
    <source>
        <dbReference type="PROSITE-ProRule" id="PRU01016"/>
    </source>
</evidence>
<dbReference type="RefSeq" id="WP_109257039.1">
    <property type="nucleotide sequence ID" value="NZ_JRFS01000002.1"/>
</dbReference>
<name>A0A2U2EJQ7_9FIRM</name>
<dbReference type="InterPro" id="IPR050390">
    <property type="entry name" value="C5-Methyltransferase"/>
</dbReference>
<dbReference type="InterPro" id="IPR029063">
    <property type="entry name" value="SAM-dependent_MTases_sf"/>
</dbReference>
<dbReference type="Proteomes" id="UP000245905">
    <property type="component" value="Unassembled WGS sequence"/>
</dbReference>
<accession>A0A2U2EJQ7</accession>
<evidence type="ECO:0000256" key="1">
    <source>
        <dbReference type="ARBA" id="ARBA00022603"/>
    </source>
</evidence>
<keyword evidence="4" id="KW-0680">Restriction system</keyword>
<keyword evidence="3 5" id="KW-0949">S-adenosyl-L-methionine</keyword>
<gene>
    <name evidence="8" type="ORF">LD38_01090</name>
</gene>
<dbReference type="GO" id="GO:0032259">
    <property type="term" value="P:methylation"/>
    <property type="evidence" value="ECO:0007669"/>
    <property type="project" value="UniProtKB-KW"/>
</dbReference>
<dbReference type="GO" id="GO:0003886">
    <property type="term" value="F:DNA (cytosine-5-)-methyltransferase activity"/>
    <property type="evidence" value="ECO:0007669"/>
    <property type="project" value="UniProtKB-EC"/>
</dbReference>
<evidence type="ECO:0000313" key="9">
    <source>
        <dbReference type="Proteomes" id="UP000245905"/>
    </source>
</evidence>
<dbReference type="AlphaFoldDB" id="A0A2U2EJQ7"/>
<dbReference type="NCBIfam" id="TIGR00675">
    <property type="entry name" value="dcm"/>
    <property type="match status" value="1"/>
</dbReference>